<evidence type="ECO:0000313" key="3">
    <source>
        <dbReference type="Proteomes" id="UP000249135"/>
    </source>
</evidence>
<gene>
    <name evidence="2" type="ORF">DI563_01920</name>
</gene>
<evidence type="ECO:0000259" key="1">
    <source>
        <dbReference type="Pfam" id="PF21882"/>
    </source>
</evidence>
<name>A0A2W5QNM5_VARPD</name>
<dbReference type="InterPro" id="IPR054075">
    <property type="entry name" value="Gp53-like_C"/>
</dbReference>
<reference evidence="2 3" key="1">
    <citation type="submission" date="2017-08" db="EMBL/GenBank/DDBJ databases">
        <title>Infants hospitalized years apart are colonized by the same room-sourced microbial strains.</title>
        <authorList>
            <person name="Brooks B."/>
            <person name="Olm M.R."/>
            <person name="Firek B.A."/>
            <person name="Baker R."/>
            <person name="Thomas B.C."/>
            <person name="Morowitz M.J."/>
            <person name="Banfield J.F."/>
        </authorList>
    </citation>
    <scope>NUCLEOTIDE SEQUENCE [LARGE SCALE GENOMIC DNA]</scope>
    <source>
        <strain evidence="2">S2_005_003_R2_41</strain>
    </source>
</reference>
<dbReference type="Gene3D" id="2.60.40.3940">
    <property type="match status" value="1"/>
</dbReference>
<protein>
    <recommendedName>
        <fullName evidence="1">Putative tail fiber protein gp53-like C-terminal domain-containing protein</fullName>
    </recommendedName>
</protein>
<dbReference type="Proteomes" id="UP000249135">
    <property type="component" value="Unassembled WGS sequence"/>
</dbReference>
<sequence length="191" mass="19755">MNKLEQDPRISEGSGFFQALKDWMRRAAQIVNALVDAVGLRAPIDSPAFTGTPTVPTPALSDDSAKAVNSTWVRNAMSNIANAAGFSYSLAGTWYVKLPSWLGGVIFQGGSNVVTTDSGGNAGISFPLAFPNSVRTVVATNGDSGSGSLLVLAYAVGFPTLTTHAVNVRNSGTGANAAGATVRINWFAFGN</sequence>
<dbReference type="Pfam" id="PF21882">
    <property type="entry name" value="Gp53-like_C"/>
    <property type="match status" value="1"/>
</dbReference>
<comment type="caution">
    <text evidence="2">The sequence shown here is derived from an EMBL/GenBank/DDBJ whole genome shotgun (WGS) entry which is preliminary data.</text>
</comment>
<proteinExistence type="predicted"/>
<evidence type="ECO:0000313" key="2">
    <source>
        <dbReference type="EMBL" id="PZQ77939.1"/>
    </source>
</evidence>
<organism evidence="2 3">
    <name type="scientific">Variovorax paradoxus</name>
    <dbReference type="NCBI Taxonomy" id="34073"/>
    <lineage>
        <taxon>Bacteria</taxon>
        <taxon>Pseudomonadati</taxon>
        <taxon>Pseudomonadota</taxon>
        <taxon>Betaproteobacteria</taxon>
        <taxon>Burkholderiales</taxon>
        <taxon>Comamonadaceae</taxon>
        <taxon>Variovorax</taxon>
    </lineage>
</organism>
<accession>A0A2W5QNM5</accession>
<dbReference type="AlphaFoldDB" id="A0A2W5QNM5"/>
<feature type="domain" description="Putative tail fiber protein gp53-like C-terminal" evidence="1">
    <location>
        <begin position="103"/>
        <end position="191"/>
    </location>
</feature>
<dbReference type="EMBL" id="QFPP01000007">
    <property type="protein sequence ID" value="PZQ77939.1"/>
    <property type="molecule type" value="Genomic_DNA"/>
</dbReference>